<dbReference type="AlphaFoldDB" id="A0A0G1PB05"/>
<keyword evidence="1" id="KW-0472">Membrane</keyword>
<gene>
    <name evidence="2" type="ORF">UX05_C0011G0029</name>
</gene>
<feature type="transmembrane region" description="Helical" evidence="1">
    <location>
        <begin position="12"/>
        <end position="34"/>
    </location>
</feature>
<sequence length="80" mass="8942">MGVGVIVWKLPPVWWTELFVVNLLSLALVLTVAWGIGKRKLGVMLALAIVGLLLMQRFRIMDWMTVGLWLVVVGLISLIN</sequence>
<dbReference type="Proteomes" id="UP000034264">
    <property type="component" value="Unassembled WGS sequence"/>
</dbReference>
<reference evidence="2 3" key="1">
    <citation type="journal article" date="2015" name="Nature">
        <title>rRNA introns, odd ribosomes, and small enigmatic genomes across a large radiation of phyla.</title>
        <authorList>
            <person name="Brown C.T."/>
            <person name="Hug L.A."/>
            <person name="Thomas B.C."/>
            <person name="Sharon I."/>
            <person name="Castelle C.J."/>
            <person name="Singh A."/>
            <person name="Wilkins M.J."/>
            <person name="Williams K.H."/>
            <person name="Banfield J.F."/>
        </authorList>
    </citation>
    <scope>NUCLEOTIDE SEQUENCE [LARGE SCALE GENOMIC DNA]</scope>
</reference>
<proteinExistence type="predicted"/>
<feature type="transmembrane region" description="Helical" evidence="1">
    <location>
        <begin position="63"/>
        <end position="79"/>
    </location>
</feature>
<protein>
    <submittedName>
        <fullName evidence="2">Uncharacterized protein</fullName>
    </submittedName>
</protein>
<comment type="caution">
    <text evidence="2">The sequence shown here is derived from an EMBL/GenBank/DDBJ whole genome shotgun (WGS) entry which is preliminary data.</text>
</comment>
<name>A0A0G1PB05_9BACT</name>
<keyword evidence="1" id="KW-0812">Transmembrane</keyword>
<evidence type="ECO:0000313" key="3">
    <source>
        <dbReference type="Proteomes" id="UP000034264"/>
    </source>
</evidence>
<keyword evidence="1" id="KW-1133">Transmembrane helix</keyword>
<evidence type="ECO:0000313" key="2">
    <source>
        <dbReference type="EMBL" id="KKU02563.1"/>
    </source>
</evidence>
<evidence type="ECO:0000256" key="1">
    <source>
        <dbReference type="SAM" id="Phobius"/>
    </source>
</evidence>
<feature type="transmembrane region" description="Helical" evidence="1">
    <location>
        <begin position="41"/>
        <end position="57"/>
    </location>
</feature>
<accession>A0A0G1PB05</accession>
<organism evidence="2 3">
    <name type="scientific">Candidatus Amesbacteria bacterium GW2011_GWC2_45_19</name>
    <dbReference type="NCBI Taxonomy" id="1618366"/>
    <lineage>
        <taxon>Bacteria</taxon>
        <taxon>Candidatus Amesiibacteriota</taxon>
    </lineage>
</organism>
<dbReference type="EMBL" id="LCKS01000011">
    <property type="protein sequence ID" value="KKU02563.1"/>
    <property type="molecule type" value="Genomic_DNA"/>
</dbReference>